<organism evidence="2 3">
    <name type="scientific">Pristionchus pacificus</name>
    <name type="common">Parasitic nematode worm</name>
    <dbReference type="NCBI Taxonomy" id="54126"/>
    <lineage>
        <taxon>Eukaryota</taxon>
        <taxon>Metazoa</taxon>
        <taxon>Ecdysozoa</taxon>
        <taxon>Nematoda</taxon>
        <taxon>Chromadorea</taxon>
        <taxon>Rhabditida</taxon>
        <taxon>Rhabditina</taxon>
        <taxon>Diplogasteromorpha</taxon>
        <taxon>Diplogasteroidea</taxon>
        <taxon>Neodiplogasteridae</taxon>
        <taxon>Pristionchus</taxon>
    </lineage>
</organism>
<feature type="compositionally biased region" description="Low complexity" evidence="1">
    <location>
        <begin position="110"/>
        <end position="120"/>
    </location>
</feature>
<name>A0A2A6C8P6_PRIPA</name>
<feature type="region of interest" description="Disordered" evidence="1">
    <location>
        <begin position="45"/>
        <end position="83"/>
    </location>
</feature>
<reference evidence="2" key="2">
    <citation type="submission" date="2022-06" db="UniProtKB">
        <authorList>
            <consortium name="EnsemblMetazoa"/>
        </authorList>
    </citation>
    <scope>IDENTIFICATION</scope>
    <source>
        <strain evidence="2">PS312</strain>
    </source>
</reference>
<dbReference type="Proteomes" id="UP000005239">
    <property type="component" value="Unassembled WGS sequence"/>
</dbReference>
<protein>
    <submittedName>
        <fullName evidence="2">Uncharacterized protein</fullName>
    </submittedName>
</protein>
<sequence length="177" mass="20193">MSHADCDVHAFLFTVWNKMGGVNRFASFSSSYANTLKITWMKEQPTQMSTASAPSSRNPSQCVPEVRPPTLKNKNGLSRPDFRLCSPLRRQTTEKKSKMRMSTWTLIFDAQSSDSEQDQQGVEQYGDERETTDDACAFLEKEENQRSATTHWLIKVNPANQSIIEQCSLFRMPDNLM</sequence>
<dbReference type="EnsemblMetazoa" id="PPA43665.1">
    <property type="protein sequence ID" value="PPA43665.1"/>
    <property type="gene ID" value="WBGene00282034"/>
</dbReference>
<dbReference type="AlphaFoldDB" id="A0A2A6C8P6"/>
<evidence type="ECO:0000256" key="1">
    <source>
        <dbReference type="SAM" id="MobiDB-lite"/>
    </source>
</evidence>
<evidence type="ECO:0000313" key="2">
    <source>
        <dbReference type="EnsemblMetazoa" id="PPA43665.1"/>
    </source>
</evidence>
<proteinExistence type="predicted"/>
<gene>
    <name evidence="2" type="primary">WBGene00282034</name>
</gene>
<feature type="region of interest" description="Disordered" evidence="1">
    <location>
        <begin position="110"/>
        <end position="131"/>
    </location>
</feature>
<keyword evidence="3" id="KW-1185">Reference proteome</keyword>
<feature type="compositionally biased region" description="Polar residues" evidence="1">
    <location>
        <begin position="45"/>
        <end position="61"/>
    </location>
</feature>
<evidence type="ECO:0000313" key="3">
    <source>
        <dbReference type="Proteomes" id="UP000005239"/>
    </source>
</evidence>
<accession>A0A8R1Z262</accession>
<accession>A0A2A6C8P6</accession>
<reference evidence="3" key="1">
    <citation type="journal article" date="2008" name="Nat. Genet.">
        <title>The Pristionchus pacificus genome provides a unique perspective on nematode lifestyle and parasitism.</title>
        <authorList>
            <person name="Dieterich C."/>
            <person name="Clifton S.W."/>
            <person name="Schuster L.N."/>
            <person name="Chinwalla A."/>
            <person name="Delehaunty K."/>
            <person name="Dinkelacker I."/>
            <person name="Fulton L."/>
            <person name="Fulton R."/>
            <person name="Godfrey J."/>
            <person name="Minx P."/>
            <person name="Mitreva M."/>
            <person name="Roeseler W."/>
            <person name="Tian H."/>
            <person name="Witte H."/>
            <person name="Yang S.P."/>
            <person name="Wilson R.K."/>
            <person name="Sommer R.J."/>
        </authorList>
    </citation>
    <scope>NUCLEOTIDE SEQUENCE [LARGE SCALE GENOMIC DNA]</scope>
    <source>
        <strain evidence="3">PS312</strain>
    </source>
</reference>